<dbReference type="Proteomes" id="UP000190092">
    <property type="component" value="Unassembled WGS sequence"/>
</dbReference>
<keyword evidence="2" id="KW-1003">Cell membrane</keyword>
<feature type="domain" description="Threonine/Serine exporter ThrE" evidence="9">
    <location>
        <begin position="292"/>
        <end position="416"/>
    </location>
</feature>
<keyword evidence="5 7" id="KW-0472">Membrane</keyword>
<name>A0A1T4TIN2_9HYPH</name>
<evidence type="ECO:0000256" key="5">
    <source>
        <dbReference type="ARBA" id="ARBA00023136"/>
    </source>
</evidence>
<organism evidence="10 11">
    <name type="scientific">Enhydrobacter aerosaccus</name>
    <dbReference type="NCBI Taxonomy" id="225324"/>
    <lineage>
        <taxon>Bacteria</taxon>
        <taxon>Pseudomonadati</taxon>
        <taxon>Pseudomonadota</taxon>
        <taxon>Alphaproteobacteria</taxon>
        <taxon>Hyphomicrobiales</taxon>
        <taxon>Enhydrobacter</taxon>
    </lineage>
</organism>
<evidence type="ECO:0000256" key="2">
    <source>
        <dbReference type="ARBA" id="ARBA00022475"/>
    </source>
</evidence>
<dbReference type="InterPro" id="IPR024528">
    <property type="entry name" value="ThrE_2"/>
</dbReference>
<feature type="transmembrane region" description="Helical" evidence="7">
    <location>
        <begin position="247"/>
        <end position="270"/>
    </location>
</feature>
<dbReference type="PANTHER" id="PTHR34390">
    <property type="entry name" value="UPF0442 PROTEIN YJJB-RELATED"/>
    <property type="match status" value="1"/>
</dbReference>
<evidence type="ECO:0000313" key="11">
    <source>
        <dbReference type="Proteomes" id="UP000190092"/>
    </source>
</evidence>
<feature type="transmembrane region" description="Helical" evidence="7">
    <location>
        <begin position="282"/>
        <end position="303"/>
    </location>
</feature>
<feature type="transmembrane region" description="Helical" evidence="7">
    <location>
        <begin position="181"/>
        <end position="203"/>
    </location>
</feature>
<feature type="domain" description="Threonine/serine exporter-like N-terminal" evidence="8">
    <location>
        <begin position="26"/>
        <end position="267"/>
    </location>
</feature>
<evidence type="ECO:0000256" key="4">
    <source>
        <dbReference type="ARBA" id="ARBA00022989"/>
    </source>
</evidence>
<feature type="transmembrane region" description="Helical" evidence="7">
    <location>
        <begin position="392"/>
        <end position="414"/>
    </location>
</feature>
<keyword evidence="3 7" id="KW-0812">Transmembrane</keyword>
<dbReference type="AlphaFoldDB" id="A0A1T4TIN2"/>
<dbReference type="InterPro" id="IPR010619">
    <property type="entry name" value="ThrE-like_N"/>
</dbReference>
<feature type="transmembrane region" description="Helical" evidence="7">
    <location>
        <begin position="334"/>
        <end position="353"/>
    </location>
</feature>
<evidence type="ECO:0000256" key="3">
    <source>
        <dbReference type="ARBA" id="ARBA00022692"/>
    </source>
</evidence>
<evidence type="ECO:0000259" key="9">
    <source>
        <dbReference type="Pfam" id="PF12821"/>
    </source>
</evidence>
<dbReference type="InterPro" id="IPR050539">
    <property type="entry name" value="ThrE_Dicarb/AminoAcid_Exp"/>
</dbReference>
<dbReference type="Pfam" id="PF06738">
    <property type="entry name" value="ThrE"/>
    <property type="match status" value="1"/>
</dbReference>
<gene>
    <name evidence="10" type="ORF">SAMN02745126_06313</name>
</gene>
<dbReference type="GO" id="GO:0015744">
    <property type="term" value="P:succinate transport"/>
    <property type="evidence" value="ECO:0007669"/>
    <property type="project" value="TreeGrafter"/>
</dbReference>
<comment type="similarity">
    <text evidence="6">Belongs to the ThrE exporter (TC 2.A.79) family.</text>
</comment>
<sequence>MAPPCHPCDPISPVSTDPFLNASLEVILRFGSLMVRTGDAGFRIVAALKALAAKVGLDDLAVNVAVTTITATATRNGEHLTLVREVGPLGINAAQLMELERLAQDDTRAMRPEEIDSALDRIERTAPLHSWVTVSLAIGLTCASFSYLNGGDLPGTLAAIVGGAFGQALRMALSRRHLNQYMMTAICALAAAGMCHLLLLLLAEAGEASHHGIGILASMLFLVPGFPLVAGLLDLLQRQTVAAVVRLTYGATLLAAAAFGLGIVVAFAGYSLPEATVSSASPAVVLILRGGASFIGGVGFALLYNSPWRVACAVGLLTLVGNELRLSLYDAGVTLASATFVGAFTAGLLASLARRLLRQPRIVLSVPSIIIMVPGSYAFQATVLFGRGDVQAGLQAAVVVAFVVGAMALGLATARFVGERQWLFET</sequence>
<reference evidence="11" key="1">
    <citation type="submission" date="2017-02" db="EMBL/GenBank/DDBJ databases">
        <authorList>
            <person name="Varghese N."/>
            <person name="Submissions S."/>
        </authorList>
    </citation>
    <scope>NUCLEOTIDE SEQUENCE [LARGE SCALE GENOMIC DNA]</scope>
    <source>
        <strain evidence="11">ATCC 27094</strain>
    </source>
</reference>
<keyword evidence="4 7" id="KW-1133">Transmembrane helix</keyword>
<dbReference type="Pfam" id="PF12821">
    <property type="entry name" value="ThrE_2"/>
    <property type="match status" value="1"/>
</dbReference>
<evidence type="ECO:0000259" key="8">
    <source>
        <dbReference type="Pfam" id="PF06738"/>
    </source>
</evidence>
<accession>A0A1T4TIN2</accession>
<keyword evidence="11" id="KW-1185">Reference proteome</keyword>
<evidence type="ECO:0000313" key="10">
    <source>
        <dbReference type="EMBL" id="SKA40079.1"/>
    </source>
</evidence>
<dbReference type="PANTHER" id="PTHR34390:SF2">
    <property type="entry name" value="SUCCINATE TRANSPORTER SUBUNIT YJJP-RELATED"/>
    <property type="match status" value="1"/>
</dbReference>
<dbReference type="STRING" id="225324.SAMN02745126_06313"/>
<dbReference type="GO" id="GO:0005886">
    <property type="term" value="C:plasma membrane"/>
    <property type="evidence" value="ECO:0007669"/>
    <property type="project" value="UniProtKB-SubCell"/>
</dbReference>
<evidence type="ECO:0000256" key="7">
    <source>
        <dbReference type="SAM" id="Phobius"/>
    </source>
</evidence>
<feature type="transmembrane region" description="Helical" evidence="7">
    <location>
        <begin position="362"/>
        <end position="386"/>
    </location>
</feature>
<dbReference type="GO" id="GO:0022857">
    <property type="term" value="F:transmembrane transporter activity"/>
    <property type="evidence" value="ECO:0007669"/>
    <property type="project" value="InterPro"/>
</dbReference>
<dbReference type="OrthoDB" id="9124364at2"/>
<feature type="transmembrane region" description="Helical" evidence="7">
    <location>
        <begin position="215"/>
        <end position="235"/>
    </location>
</feature>
<evidence type="ECO:0000256" key="1">
    <source>
        <dbReference type="ARBA" id="ARBA00004651"/>
    </source>
</evidence>
<comment type="subcellular location">
    <subcellularLocation>
        <location evidence="1">Cell membrane</location>
        <topology evidence="1">Multi-pass membrane protein</topology>
    </subcellularLocation>
</comment>
<proteinExistence type="inferred from homology"/>
<protein>
    <submittedName>
        <fullName evidence="10">Uncharacterized membrane protein YjjP, DUF1212 family</fullName>
    </submittedName>
</protein>
<evidence type="ECO:0000256" key="6">
    <source>
        <dbReference type="ARBA" id="ARBA00034125"/>
    </source>
</evidence>
<dbReference type="EMBL" id="FUWJ01000018">
    <property type="protein sequence ID" value="SKA40079.1"/>
    <property type="molecule type" value="Genomic_DNA"/>
</dbReference>